<dbReference type="GO" id="GO:0016125">
    <property type="term" value="P:sterol metabolic process"/>
    <property type="evidence" value="ECO:0007669"/>
    <property type="project" value="TreeGrafter"/>
</dbReference>
<dbReference type="CDD" id="cd11067">
    <property type="entry name" value="CYP152"/>
    <property type="match status" value="1"/>
</dbReference>
<dbReference type="GO" id="GO:0016705">
    <property type="term" value="F:oxidoreductase activity, acting on paired donors, with incorporation or reduction of molecular oxygen"/>
    <property type="evidence" value="ECO:0007669"/>
    <property type="project" value="InterPro"/>
</dbReference>
<proteinExistence type="inferred from homology"/>
<evidence type="ECO:0000256" key="5">
    <source>
        <dbReference type="ARBA" id="ARBA00023002"/>
    </source>
</evidence>
<accession>A0A1I3VTG2</accession>
<keyword evidence="6 8" id="KW-0408">Iron</keyword>
<organism evidence="9 10">
    <name type="scientific">Marinilactibacillus piezotolerans</name>
    <dbReference type="NCBI Taxonomy" id="258723"/>
    <lineage>
        <taxon>Bacteria</taxon>
        <taxon>Bacillati</taxon>
        <taxon>Bacillota</taxon>
        <taxon>Bacilli</taxon>
        <taxon>Lactobacillales</taxon>
        <taxon>Carnobacteriaceae</taxon>
        <taxon>Marinilactibacillus</taxon>
    </lineage>
</organism>
<keyword evidence="7" id="KW-0503">Monooxygenase</keyword>
<dbReference type="InterPro" id="IPR001128">
    <property type="entry name" value="Cyt_P450"/>
</dbReference>
<protein>
    <submittedName>
        <fullName evidence="9">Fatty-acid peroxygenase</fullName>
    </submittedName>
</protein>
<keyword evidence="5" id="KW-0560">Oxidoreductase</keyword>
<dbReference type="GO" id="GO:0005506">
    <property type="term" value="F:iron ion binding"/>
    <property type="evidence" value="ECO:0007669"/>
    <property type="project" value="InterPro"/>
</dbReference>
<dbReference type="STRING" id="258723.GCA_900169305_01080"/>
<dbReference type="GO" id="GO:0004497">
    <property type="term" value="F:monooxygenase activity"/>
    <property type="evidence" value="ECO:0007669"/>
    <property type="project" value="UniProtKB-KW"/>
</dbReference>
<evidence type="ECO:0000313" key="10">
    <source>
        <dbReference type="Proteomes" id="UP000199589"/>
    </source>
</evidence>
<name>A0A1I3VTG2_9LACT</name>
<dbReference type="SUPFAM" id="SSF48264">
    <property type="entry name" value="Cytochrome P450"/>
    <property type="match status" value="1"/>
</dbReference>
<dbReference type="RefSeq" id="WP_091895827.1">
    <property type="nucleotide sequence ID" value="NZ_FOSJ01000005.1"/>
</dbReference>
<evidence type="ECO:0000256" key="2">
    <source>
        <dbReference type="ARBA" id="ARBA00010617"/>
    </source>
</evidence>
<evidence type="ECO:0000256" key="8">
    <source>
        <dbReference type="PIRSR" id="PIRSR602401-1"/>
    </source>
</evidence>
<dbReference type="Gene3D" id="1.10.630.10">
    <property type="entry name" value="Cytochrome P450"/>
    <property type="match status" value="1"/>
</dbReference>
<feature type="binding site" description="axial binding residue" evidence="8">
    <location>
        <position position="370"/>
    </location>
    <ligand>
        <name>heme</name>
        <dbReference type="ChEBI" id="CHEBI:30413"/>
    </ligand>
    <ligandPart>
        <name>Fe</name>
        <dbReference type="ChEBI" id="CHEBI:18248"/>
    </ligandPart>
</feature>
<dbReference type="EMBL" id="FOSJ01000005">
    <property type="protein sequence ID" value="SFJ98440.1"/>
    <property type="molecule type" value="Genomic_DNA"/>
</dbReference>
<dbReference type="Proteomes" id="UP000199589">
    <property type="component" value="Unassembled WGS sequence"/>
</dbReference>
<dbReference type="InterPro" id="IPR002401">
    <property type="entry name" value="Cyt_P450_E_grp-I"/>
</dbReference>
<dbReference type="OrthoDB" id="9764248at2"/>
<evidence type="ECO:0000256" key="6">
    <source>
        <dbReference type="ARBA" id="ARBA00023004"/>
    </source>
</evidence>
<evidence type="ECO:0000313" key="9">
    <source>
        <dbReference type="EMBL" id="SFJ98440.1"/>
    </source>
</evidence>
<comment type="cofactor">
    <cofactor evidence="1 8">
        <name>heme</name>
        <dbReference type="ChEBI" id="CHEBI:30413"/>
    </cofactor>
</comment>
<evidence type="ECO:0000256" key="7">
    <source>
        <dbReference type="ARBA" id="ARBA00023033"/>
    </source>
</evidence>
<keyword evidence="4 8" id="KW-0479">Metal-binding</keyword>
<dbReference type="InterPro" id="IPR036396">
    <property type="entry name" value="Cyt_P450_sf"/>
</dbReference>
<gene>
    <name evidence="9" type="ORF">SAMN04488569_10053</name>
</gene>
<dbReference type="PANTHER" id="PTHR24286">
    <property type="entry name" value="CYTOCHROME P450 26"/>
    <property type="match status" value="1"/>
</dbReference>
<dbReference type="Pfam" id="PF00067">
    <property type="entry name" value="p450"/>
    <property type="match status" value="1"/>
</dbReference>
<keyword evidence="10" id="KW-1185">Reference proteome</keyword>
<keyword evidence="3 8" id="KW-0349">Heme</keyword>
<dbReference type="PANTHER" id="PTHR24286:SF24">
    <property type="entry name" value="LANOSTEROL 14-ALPHA DEMETHYLASE"/>
    <property type="match status" value="1"/>
</dbReference>
<dbReference type="PRINTS" id="PR00463">
    <property type="entry name" value="EP450I"/>
</dbReference>
<comment type="similarity">
    <text evidence="2">Belongs to the cytochrome P450 family.</text>
</comment>
<evidence type="ECO:0000256" key="3">
    <source>
        <dbReference type="ARBA" id="ARBA00022617"/>
    </source>
</evidence>
<evidence type="ECO:0000256" key="1">
    <source>
        <dbReference type="ARBA" id="ARBA00001971"/>
    </source>
</evidence>
<reference evidence="10" key="1">
    <citation type="submission" date="2016-10" db="EMBL/GenBank/DDBJ databases">
        <authorList>
            <person name="Varghese N."/>
            <person name="Submissions S."/>
        </authorList>
    </citation>
    <scope>NUCLEOTIDE SEQUENCE [LARGE SCALE GENOMIC DNA]</scope>
    <source>
        <strain evidence="10">DSM 16108</strain>
    </source>
</reference>
<evidence type="ECO:0000256" key="4">
    <source>
        <dbReference type="ARBA" id="ARBA00022723"/>
    </source>
</evidence>
<sequence>MQKVKPFPREKGIENGLRLLREGYLYIPNRRKAYQSDAVKTRVLGQEAILLGGEEAAELFYDEDKFKREGAAPEPAVSTLLGQGGVQQLDDEAHRHRKKMFLDLMSKERIEIWAKLVEKYLYIATKEWIRKDSINFYKESQKVLTQAACEWCGVPLKDKEIDKRTEQLISMIESPVAVSKRHIEGRIGRIKGEKWVSGLIEQVREGTLQPDEDTALYQIAWHKELDGELLDLKTAAVELLNVIRPSVAIALYFAFTALTLQQFPEEKNKLNGENPYYLHMFIQEIRRYYPFFPFNGAITRTDFIWNGYQFEKDTLTIFDFYGTNHDPRVWEDPEDFKPERFSNWHESPTDQIQFRLLAQGGGSYSAGHRCPGEWNTVRAMEIITDFLVNKIDYTVPEQDVGFSLVNMPTTPKSGMIFENIQYKG</sequence>
<dbReference type="AlphaFoldDB" id="A0A1I3VTG2"/>
<dbReference type="GO" id="GO:0020037">
    <property type="term" value="F:heme binding"/>
    <property type="evidence" value="ECO:0007669"/>
    <property type="project" value="InterPro"/>
</dbReference>